<dbReference type="EMBL" id="BEZZ01000017">
    <property type="protein sequence ID" value="GCC22792.1"/>
    <property type="molecule type" value="Genomic_DNA"/>
</dbReference>
<accession>A0A401RXC7</accession>
<gene>
    <name evidence="2" type="ORF">chiPu_0001182</name>
</gene>
<evidence type="ECO:0000256" key="1">
    <source>
        <dbReference type="SAM" id="MobiDB-lite"/>
    </source>
</evidence>
<feature type="region of interest" description="Disordered" evidence="1">
    <location>
        <begin position="1"/>
        <end position="101"/>
    </location>
</feature>
<comment type="caution">
    <text evidence="2">The sequence shown here is derived from an EMBL/GenBank/DDBJ whole genome shotgun (WGS) entry which is preliminary data.</text>
</comment>
<feature type="compositionally biased region" description="Basic and acidic residues" evidence="1">
    <location>
        <begin position="78"/>
        <end position="95"/>
    </location>
</feature>
<sequence>MGEWGDGGRPRGKRATSTRDRGGTQSPRPPPGTYQTASYQHRPPERYSARVHPESHSGANSPATSGPCFKVRAANATRNKESSLEKVEKVPRDSHISLMLC</sequence>
<dbReference type="AlphaFoldDB" id="A0A401RXC7"/>
<name>A0A401RXC7_CHIPU</name>
<evidence type="ECO:0000313" key="3">
    <source>
        <dbReference type="Proteomes" id="UP000287033"/>
    </source>
</evidence>
<reference evidence="2 3" key="1">
    <citation type="journal article" date="2018" name="Nat. Ecol. Evol.">
        <title>Shark genomes provide insights into elasmobranch evolution and the origin of vertebrates.</title>
        <authorList>
            <person name="Hara Y"/>
            <person name="Yamaguchi K"/>
            <person name="Onimaru K"/>
            <person name="Kadota M"/>
            <person name="Koyanagi M"/>
            <person name="Keeley SD"/>
            <person name="Tatsumi K"/>
            <person name="Tanaka K"/>
            <person name="Motone F"/>
            <person name="Kageyama Y"/>
            <person name="Nozu R"/>
            <person name="Adachi N"/>
            <person name="Nishimura O"/>
            <person name="Nakagawa R"/>
            <person name="Tanegashima C"/>
            <person name="Kiyatake I"/>
            <person name="Matsumoto R"/>
            <person name="Murakumo K"/>
            <person name="Nishida K"/>
            <person name="Terakita A"/>
            <person name="Kuratani S"/>
            <person name="Sato K"/>
            <person name="Hyodo S Kuraku.S."/>
        </authorList>
    </citation>
    <scope>NUCLEOTIDE SEQUENCE [LARGE SCALE GENOMIC DNA]</scope>
</reference>
<dbReference type="Proteomes" id="UP000287033">
    <property type="component" value="Unassembled WGS sequence"/>
</dbReference>
<proteinExistence type="predicted"/>
<evidence type="ECO:0000313" key="2">
    <source>
        <dbReference type="EMBL" id="GCC22792.1"/>
    </source>
</evidence>
<organism evidence="2 3">
    <name type="scientific">Chiloscyllium punctatum</name>
    <name type="common">Brownbanded bambooshark</name>
    <name type="synonym">Hemiscyllium punctatum</name>
    <dbReference type="NCBI Taxonomy" id="137246"/>
    <lineage>
        <taxon>Eukaryota</taxon>
        <taxon>Metazoa</taxon>
        <taxon>Chordata</taxon>
        <taxon>Craniata</taxon>
        <taxon>Vertebrata</taxon>
        <taxon>Chondrichthyes</taxon>
        <taxon>Elasmobranchii</taxon>
        <taxon>Galeomorphii</taxon>
        <taxon>Galeoidea</taxon>
        <taxon>Orectolobiformes</taxon>
        <taxon>Hemiscylliidae</taxon>
        <taxon>Chiloscyllium</taxon>
    </lineage>
</organism>
<feature type="compositionally biased region" description="Basic and acidic residues" evidence="1">
    <location>
        <begin position="42"/>
        <end position="55"/>
    </location>
</feature>
<keyword evidence="3" id="KW-1185">Reference proteome</keyword>
<protein>
    <submittedName>
        <fullName evidence="2">Uncharacterized protein</fullName>
    </submittedName>
</protein>